<reference evidence="1" key="2">
    <citation type="submission" date="2020-06" db="EMBL/GenBank/DDBJ databases">
        <title>Helianthus annuus Genome sequencing and assembly Release 2.</title>
        <authorList>
            <person name="Gouzy J."/>
            <person name="Langlade N."/>
            <person name="Munos S."/>
        </authorList>
    </citation>
    <scope>NUCLEOTIDE SEQUENCE</scope>
    <source>
        <tissue evidence="1">Leaves</tissue>
    </source>
</reference>
<proteinExistence type="predicted"/>
<keyword evidence="2" id="KW-1185">Reference proteome</keyword>
<accession>A0A9K3H754</accession>
<reference evidence="1" key="1">
    <citation type="journal article" date="2017" name="Nature">
        <title>The sunflower genome provides insights into oil metabolism, flowering and Asterid evolution.</title>
        <authorList>
            <person name="Badouin H."/>
            <person name="Gouzy J."/>
            <person name="Grassa C.J."/>
            <person name="Murat F."/>
            <person name="Staton S.E."/>
            <person name="Cottret L."/>
            <person name="Lelandais-Briere C."/>
            <person name="Owens G.L."/>
            <person name="Carrere S."/>
            <person name="Mayjonade B."/>
            <person name="Legrand L."/>
            <person name="Gill N."/>
            <person name="Kane N.C."/>
            <person name="Bowers J.E."/>
            <person name="Hubner S."/>
            <person name="Bellec A."/>
            <person name="Berard A."/>
            <person name="Berges H."/>
            <person name="Blanchet N."/>
            <person name="Boniface M.C."/>
            <person name="Brunel D."/>
            <person name="Catrice O."/>
            <person name="Chaidir N."/>
            <person name="Claudel C."/>
            <person name="Donnadieu C."/>
            <person name="Faraut T."/>
            <person name="Fievet G."/>
            <person name="Helmstetter N."/>
            <person name="King M."/>
            <person name="Knapp S.J."/>
            <person name="Lai Z."/>
            <person name="Le Paslier M.C."/>
            <person name="Lippi Y."/>
            <person name="Lorenzon L."/>
            <person name="Mandel J.R."/>
            <person name="Marage G."/>
            <person name="Marchand G."/>
            <person name="Marquand E."/>
            <person name="Bret-Mestries E."/>
            <person name="Morien E."/>
            <person name="Nambeesan S."/>
            <person name="Nguyen T."/>
            <person name="Pegot-Espagnet P."/>
            <person name="Pouilly N."/>
            <person name="Raftis F."/>
            <person name="Sallet E."/>
            <person name="Schiex T."/>
            <person name="Thomas J."/>
            <person name="Vandecasteele C."/>
            <person name="Vares D."/>
            <person name="Vear F."/>
            <person name="Vautrin S."/>
            <person name="Crespi M."/>
            <person name="Mangin B."/>
            <person name="Burke J.M."/>
            <person name="Salse J."/>
            <person name="Munos S."/>
            <person name="Vincourt P."/>
            <person name="Rieseberg L.H."/>
            <person name="Langlade N.B."/>
        </authorList>
    </citation>
    <scope>NUCLEOTIDE SEQUENCE</scope>
    <source>
        <tissue evidence="1">Leaves</tissue>
    </source>
</reference>
<protein>
    <submittedName>
        <fullName evidence="1">Uncharacterized protein</fullName>
    </submittedName>
</protein>
<sequence length="122" mass="14217">MQDSSGDCGPSVRYLSCFEDIIWAWVKIPHPVAAETLDQVIQFGANLVMPTLRKKVINAIFFMTIWKIWIHRNEKIFKCKAVSVDNITEEIKEESFWWMAKRSRMVGISMENRGDFDVGLQF</sequence>
<dbReference type="Proteomes" id="UP000215914">
    <property type="component" value="Unassembled WGS sequence"/>
</dbReference>
<dbReference type="Gramene" id="mRNA:HanXRQr2_Chr14g0649851">
    <property type="protein sequence ID" value="CDS:HanXRQr2_Chr14g0649851.1"/>
    <property type="gene ID" value="HanXRQr2_Chr14g0649851"/>
</dbReference>
<comment type="caution">
    <text evidence="1">The sequence shown here is derived from an EMBL/GenBank/DDBJ whole genome shotgun (WGS) entry which is preliminary data.</text>
</comment>
<evidence type="ECO:0000313" key="1">
    <source>
        <dbReference type="EMBL" id="KAF5769570.1"/>
    </source>
</evidence>
<evidence type="ECO:0000313" key="2">
    <source>
        <dbReference type="Proteomes" id="UP000215914"/>
    </source>
</evidence>
<organism evidence="1 2">
    <name type="scientific">Helianthus annuus</name>
    <name type="common">Common sunflower</name>
    <dbReference type="NCBI Taxonomy" id="4232"/>
    <lineage>
        <taxon>Eukaryota</taxon>
        <taxon>Viridiplantae</taxon>
        <taxon>Streptophyta</taxon>
        <taxon>Embryophyta</taxon>
        <taxon>Tracheophyta</taxon>
        <taxon>Spermatophyta</taxon>
        <taxon>Magnoliopsida</taxon>
        <taxon>eudicotyledons</taxon>
        <taxon>Gunneridae</taxon>
        <taxon>Pentapetalae</taxon>
        <taxon>asterids</taxon>
        <taxon>campanulids</taxon>
        <taxon>Asterales</taxon>
        <taxon>Asteraceae</taxon>
        <taxon>Asteroideae</taxon>
        <taxon>Heliantheae alliance</taxon>
        <taxon>Heliantheae</taxon>
        <taxon>Helianthus</taxon>
    </lineage>
</organism>
<name>A0A9K3H754_HELAN</name>
<dbReference type="AlphaFoldDB" id="A0A9K3H754"/>
<dbReference type="EMBL" id="MNCJ02000329">
    <property type="protein sequence ID" value="KAF5769570.1"/>
    <property type="molecule type" value="Genomic_DNA"/>
</dbReference>
<gene>
    <name evidence="1" type="ORF">HanXRQr2_Chr14g0649851</name>
</gene>